<evidence type="ECO:0000313" key="1">
    <source>
        <dbReference type="EMBL" id="OXM48476.1"/>
    </source>
</evidence>
<dbReference type="EMBL" id="NMQT01000123">
    <property type="protein sequence ID" value="OXM48476.1"/>
    <property type="molecule type" value="Genomic_DNA"/>
</dbReference>
<proteinExistence type="predicted"/>
<accession>A0A229RP83</accession>
<dbReference type="RefSeq" id="WP_093937758.1">
    <property type="nucleotide sequence ID" value="NZ_NMQT01000123.1"/>
</dbReference>
<dbReference type="AlphaFoldDB" id="A0A229RP83"/>
<protein>
    <submittedName>
        <fullName evidence="1">Uncharacterized protein</fullName>
    </submittedName>
</protein>
<keyword evidence="2" id="KW-1185">Reference proteome</keyword>
<name>A0A229RP83_9PSEU</name>
<reference evidence="1 2" key="1">
    <citation type="submission" date="2017-07" db="EMBL/GenBank/DDBJ databases">
        <title>Amycolatopsis thailandensis Genome sequencing and assembly.</title>
        <authorList>
            <person name="Kaur N."/>
            <person name="Mayilraj S."/>
        </authorList>
    </citation>
    <scope>NUCLEOTIDE SEQUENCE [LARGE SCALE GENOMIC DNA]</scope>
    <source>
        <strain evidence="1 2">JCM 16380</strain>
    </source>
</reference>
<gene>
    <name evidence="1" type="ORF">CFP71_32435</name>
</gene>
<evidence type="ECO:0000313" key="2">
    <source>
        <dbReference type="Proteomes" id="UP000215223"/>
    </source>
</evidence>
<comment type="caution">
    <text evidence="1">The sequence shown here is derived from an EMBL/GenBank/DDBJ whole genome shotgun (WGS) entry which is preliminary data.</text>
</comment>
<dbReference type="OrthoDB" id="3627474at2"/>
<organism evidence="1 2">
    <name type="scientific">Amycolatopsis thailandensis</name>
    <dbReference type="NCBI Taxonomy" id="589330"/>
    <lineage>
        <taxon>Bacteria</taxon>
        <taxon>Bacillati</taxon>
        <taxon>Actinomycetota</taxon>
        <taxon>Actinomycetes</taxon>
        <taxon>Pseudonocardiales</taxon>
        <taxon>Pseudonocardiaceae</taxon>
        <taxon>Amycolatopsis</taxon>
    </lineage>
</organism>
<sequence length="143" mass="15749">MADKPDSGDIKITVSFLKEFQSGVLQNMVTELESNKDYEELRLTANNTTGKRRLLAGSEAWEPAKLLMDKYELAGKGTAPTLWAQVEVIKERLIQLNRNITTVVEVAEKGEHENIQLANELDMSVLGQVFQTSPTPPPPGPGA</sequence>
<dbReference type="Proteomes" id="UP000215223">
    <property type="component" value="Unassembled WGS sequence"/>
</dbReference>